<evidence type="ECO:0000313" key="2">
    <source>
        <dbReference type="Proteomes" id="UP000255297"/>
    </source>
</evidence>
<dbReference type="AlphaFoldDB" id="A0A378LMX7"/>
<accession>A0A378LMX7</accession>
<dbReference type="EMBL" id="UGPB01000001">
    <property type="protein sequence ID" value="STY28266.1"/>
    <property type="molecule type" value="Genomic_DNA"/>
</dbReference>
<proteinExistence type="predicted"/>
<organism evidence="1 2">
    <name type="scientific">Legionella wadsworthii</name>
    <dbReference type="NCBI Taxonomy" id="28088"/>
    <lineage>
        <taxon>Bacteria</taxon>
        <taxon>Pseudomonadati</taxon>
        <taxon>Pseudomonadota</taxon>
        <taxon>Gammaproteobacteria</taxon>
        <taxon>Legionellales</taxon>
        <taxon>Legionellaceae</taxon>
        <taxon>Legionella</taxon>
    </lineage>
</organism>
<protein>
    <submittedName>
        <fullName evidence="1">Uncharacterized protein</fullName>
    </submittedName>
</protein>
<dbReference type="RefSeq" id="WP_051635435.1">
    <property type="nucleotide sequence ID" value="NZ_CAAAIS010000002.1"/>
</dbReference>
<dbReference type="STRING" id="1122170.GCA_000701265_02242"/>
<gene>
    <name evidence="1" type="ORF">NCTC11532_00436</name>
</gene>
<name>A0A378LMX7_9GAMM</name>
<reference evidence="1 2" key="1">
    <citation type="submission" date="2018-06" db="EMBL/GenBank/DDBJ databases">
        <authorList>
            <consortium name="Pathogen Informatics"/>
            <person name="Doyle S."/>
        </authorList>
    </citation>
    <scope>NUCLEOTIDE SEQUENCE [LARGE SCALE GENOMIC DNA]</scope>
    <source>
        <strain evidence="1 2">NCTC11532</strain>
    </source>
</reference>
<dbReference type="Proteomes" id="UP000255297">
    <property type="component" value="Unassembled WGS sequence"/>
</dbReference>
<sequence length="379" mass="43703">MPEPITVHKDSEFFISIAKKGVHSFIMVGVMINGHPEILARVGKGNLIDKQFGVRCTNRFTIFGKNIFHHSDASLLDEFDFDKNRMIGLSYQSYSITLKQYKEFIAITRDIHHNQLAHYQDRNDPVGEDKYLTYPELGVRKLRQGISCYIPEDEEGGQVTFTYKNIHSFNEISTLRSEQERQQIIARSKEINASNTCRTTAYDLLQYPLPYAPKVPSLFLMELDYKTTLSCSKLNPGTFYILPPPPNCFQLNPTQMKVLEKLYKKLEDLPKKQSGSDVTRKKFEALKQLYKELAGEPQLSLTNLLEKITLHRKANHDLFNEKRDQCLFSKFVEAVGFKINSGTQRTYDQMEKDLKEEIHHQTDACTQQNMETVAAPMSI</sequence>
<keyword evidence="2" id="KW-1185">Reference proteome</keyword>
<evidence type="ECO:0000313" key="1">
    <source>
        <dbReference type="EMBL" id="STY28266.1"/>
    </source>
</evidence>